<accession>A0AAV8WVH3</accession>
<dbReference type="Gene3D" id="3.30.160.60">
    <property type="entry name" value="Classic Zinc Finger"/>
    <property type="match status" value="3"/>
</dbReference>
<evidence type="ECO:0000313" key="9">
    <source>
        <dbReference type="EMBL" id="KAJ8930246.1"/>
    </source>
</evidence>
<keyword evidence="5" id="KW-0862">Zinc</keyword>
<name>A0AAV8WVH3_9CUCU</name>
<dbReference type="EMBL" id="JANEYF010004717">
    <property type="protein sequence ID" value="KAJ8930246.1"/>
    <property type="molecule type" value="Genomic_DNA"/>
</dbReference>
<dbReference type="AlphaFoldDB" id="A0AAV8WVH3"/>
<keyword evidence="2" id="KW-0479">Metal-binding</keyword>
<dbReference type="GO" id="GO:0000981">
    <property type="term" value="F:DNA-binding transcription factor activity, RNA polymerase II-specific"/>
    <property type="evidence" value="ECO:0007669"/>
    <property type="project" value="TreeGrafter"/>
</dbReference>
<dbReference type="PANTHER" id="PTHR24394">
    <property type="entry name" value="ZINC FINGER PROTEIN"/>
    <property type="match status" value="1"/>
</dbReference>
<evidence type="ECO:0000256" key="3">
    <source>
        <dbReference type="ARBA" id="ARBA00022737"/>
    </source>
</evidence>
<evidence type="ECO:0000256" key="2">
    <source>
        <dbReference type="ARBA" id="ARBA00022723"/>
    </source>
</evidence>
<dbReference type="GO" id="GO:0008270">
    <property type="term" value="F:zinc ion binding"/>
    <property type="evidence" value="ECO:0007669"/>
    <property type="project" value="UniProtKB-KW"/>
</dbReference>
<dbReference type="InterPro" id="IPR036236">
    <property type="entry name" value="Znf_C2H2_sf"/>
</dbReference>
<gene>
    <name evidence="9" type="ORF">NQ314_016974</name>
</gene>
<dbReference type="GO" id="GO:0005634">
    <property type="term" value="C:nucleus"/>
    <property type="evidence" value="ECO:0007669"/>
    <property type="project" value="UniProtKB-SubCell"/>
</dbReference>
<evidence type="ECO:0000259" key="8">
    <source>
        <dbReference type="PROSITE" id="PS50157"/>
    </source>
</evidence>
<sequence length="166" mass="19178">MYAPMFCHSIFSETEIKTEPFSFSSSNDEISHVSEKDSVTDENLLIDDRVDDKKSKQQTCKICGKVLSSASSYYVHLKQHSDNKPYRFKSYLVAHQWSHAAIGGILCNLCQMSFTNKSQFLQHMRSHSDKGFKCKDCQKSFAKESYLIRHKNRVHKNDVIADEKLE</sequence>
<evidence type="ECO:0000256" key="7">
    <source>
        <dbReference type="PROSITE-ProRule" id="PRU00042"/>
    </source>
</evidence>
<keyword evidence="6" id="KW-0539">Nucleus</keyword>
<proteinExistence type="predicted"/>
<feature type="domain" description="C2H2-type" evidence="8">
    <location>
        <begin position="105"/>
        <end position="132"/>
    </location>
</feature>
<protein>
    <recommendedName>
        <fullName evidence="8">C2H2-type domain-containing protein</fullName>
    </recommendedName>
</protein>
<dbReference type="Proteomes" id="UP001162156">
    <property type="component" value="Unassembled WGS sequence"/>
</dbReference>
<evidence type="ECO:0000313" key="10">
    <source>
        <dbReference type="Proteomes" id="UP001162156"/>
    </source>
</evidence>
<keyword evidence="10" id="KW-1185">Reference proteome</keyword>
<feature type="domain" description="C2H2-type" evidence="8">
    <location>
        <begin position="58"/>
        <end position="85"/>
    </location>
</feature>
<dbReference type="SMART" id="SM00355">
    <property type="entry name" value="ZnF_C2H2"/>
    <property type="match status" value="3"/>
</dbReference>
<evidence type="ECO:0000256" key="5">
    <source>
        <dbReference type="ARBA" id="ARBA00022833"/>
    </source>
</evidence>
<keyword evidence="3" id="KW-0677">Repeat</keyword>
<dbReference type="PROSITE" id="PS00028">
    <property type="entry name" value="ZINC_FINGER_C2H2_1"/>
    <property type="match status" value="3"/>
</dbReference>
<evidence type="ECO:0000256" key="4">
    <source>
        <dbReference type="ARBA" id="ARBA00022771"/>
    </source>
</evidence>
<feature type="domain" description="C2H2-type" evidence="8">
    <location>
        <begin position="132"/>
        <end position="160"/>
    </location>
</feature>
<dbReference type="SUPFAM" id="SSF57667">
    <property type="entry name" value="beta-beta-alpha zinc fingers"/>
    <property type="match status" value="2"/>
</dbReference>
<evidence type="ECO:0000256" key="6">
    <source>
        <dbReference type="ARBA" id="ARBA00023242"/>
    </source>
</evidence>
<keyword evidence="4 7" id="KW-0863">Zinc-finger</keyword>
<reference evidence="9" key="1">
    <citation type="journal article" date="2023" name="Insect Mol. Biol.">
        <title>Genome sequencing provides insights into the evolution of gene families encoding plant cell wall-degrading enzymes in longhorned beetles.</title>
        <authorList>
            <person name="Shin N.R."/>
            <person name="Okamura Y."/>
            <person name="Kirsch R."/>
            <person name="Pauchet Y."/>
        </authorList>
    </citation>
    <scope>NUCLEOTIDE SEQUENCE</scope>
    <source>
        <strain evidence="9">RBIC_L_NR</strain>
    </source>
</reference>
<comment type="caution">
    <text evidence="9">The sequence shown here is derived from an EMBL/GenBank/DDBJ whole genome shotgun (WGS) entry which is preliminary data.</text>
</comment>
<evidence type="ECO:0000256" key="1">
    <source>
        <dbReference type="ARBA" id="ARBA00004123"/>
    </source>
</evidence>
<dbReference type="PROSITE" id="PS50157">
    <property type="entry name" value="ZINC_FINGER_C2H2_2"/>
    <property type="match status" value="3"/>
</dbReference>
<dbReference type="Pfam" id="PF00096">
    <property type="entry name" value="zf-C2H2"/>
    <property type="match status" value="2"/>
</dbReference>
<dbReference type="InterPro" id="IPR013087">
    <property type="entry name" value="Znf_C2H2_type"/>
</dbReference>
<dbReference type="Pfam" id="PF12874">
    <property type="entry name" value="zf-met"/>
    <property type="match status" value="1"/>
</dbReference>
<organism evidence="9 10">
    <name type="scientific">Rhamnusium bicolor</name>
    <dbReference type="NCBI Taxonomy" id="1586634"/>
    <lineage>
        <taxon>Eukaryota</taxon>
        <taxon>Metazoa</taxon>
        <taxon>Ecdysozoa</taxon>
        <taxon>Arthropoda</taxon>
        <taxon>Hexapoda</taxon>
        <taxon>Insecta</taxon>
        <taxon>Pterygota</taxon>
        <taxon>Neoptera</taxon>
        <taxon>Endopterygota</taxon>
        <taxon>Coleoptera</taxon>
        <taxon>Polyphaga</taxon>
        <taxon>Cucujiformia</taxon>
        <taxon>Chrysomeloidea</taxon>
        <taxon>Cerambycidae</taxon>
        <taxon>Lepturinae</taxon>
        <taxon>Rhagiini</taxon>
        <taxon>Rhamnusium</taxon>
    </lineage>
</organism>
<dbReference type="PANTHER" id="PTHR24394:SF29">
    <property type="entry name" value="MYONEURIN"/>
    <property type="match status" value="1"/>
</dbReference>
<comment type="subcellular location">
    <subcellularLocation>
        <location evidence="1">Nucleus</location>
    </subcellularLocation>
</comment>